<feature type="region of interest" description="Disordered" evidence="1">
    <location>
        <begin position="394"/>
        <end position="468"/>
    </location>
</feature>
<feature type="compositionally biased region" description="Polar residues" evidence="1">
    <location>
        <begin position="394"/>
        <end position="408"/>
    </location>
</feature>
<feature type="region of interest" description="Disordered" evidence="1">
    <location>
        <begin position="306"/>
        <end position="382"/>
    </location>
</feature>
<proteinExistence type="predicted"/>
<feature type="compositionally biased region" description="Basic residues" evidence="1">
    <location>
        <begin position="62"/>
        <end position="73"/>
    </location>
</feature>
<feature type="compositionally biased region" description="Basic and acidic residues" evidence="1">
    <location>
        <begin position="84"/>
        <end position="104"/>
    </location>
</feature>
<feature type="region of interest" description="Disordered" evidence="1">
    <location>
        <begin position="212"/>
        <end position="256"/>
    </location>
</feature>
<feature type="compositionally biased region" description="Polar residues" evidence="1">
    <location>
        <begin position="427"/>
        <end position="438"/>
    </location>
</feature>
<evidence type="ECO:0000256" key="1">
    <source>
        <dbReference type="SAM" id="MobiDB-lite"/>
    </source>
</evidence>
<keyword evidence="3" id="KW-1185">Reference proteome</keyword>
<dbReference type="Proteomes" id="UP000235672">
    <property type="component" value="Unassembled WGS sequence"/>
</dbReference>
<reference evidence="2 3" key="1">
    <citation type="submission" date="2016-05" db="EMBL/GenBank/DDBJ databases">
        <title>A degradative enzymes factory behind the ericoid mycorrhizal symbiosis.</title>
        <authorList>
            <consortium name="DOE Joint Genome Institute"/>
            <person name="Martino E."/>
            <person name="Morin E."/>
            <person name="Grelet G."/>
            <person name="Kuo A."/>
            <person name="Kohler A."/>
            <person name="Daghino S."/>
            <person name="Barry K."/>
            <person name="Choi C."/>
            <person name="Cichocki N."/>
            <person name="Clum A."/>
            <person name="Copeland A."/>
            <person name="Hainaut M."/>
            <person name="Haridas S."/>
            <person name="Labutti K."/>
            <person name="Lindquist E."/>
            <person name="Lipzen A."/>
            <person name="Khouja H.-R."/>
            <person name="Murat C."/>
            <person name="Ohm R."/>
            <person name="Olson A."/>
            <person name="Spatafora J."/>
            <person name="Veneault-Fourrey C."/>
            <person name="Henrissat B."/>
            <person name="Grigoriev I."/>
            <person name="Martin F."/>
            <person name="Perotto S."/>
        </authorList>
    </citation>
    <scope>NUCLEOTIDE SEQUENCE [LARGE SCALE GENOMIC DNA]</scope>
    <source>
        <strain evidence="2 3">UAMH 7357</strain>
    </source>
</reference>
<gene>
    <name evidence="2" type="ORF">NA56DRAFT_263886</name>
</gene>
<evidence type="ECO:0000313" key="3">
    <source>
        <dbReference type="Proteomes" id="UP000235672"/>
    </source>
</evidence>
<feature type="compositionally biased region" description="Basic and acidic residues" evidence="1">
    <location>
        <begin position="514"/>
        <end position="531"/>
    </location>
</feature>
<name>A0A2J6PUJ1_9HELO</name>
<feature type="compositionally biased region" description="Basic and acidic residues" evidence="1">
    <location>
        <begin position="444"/>
        <end position="461"/>
    </location>
</feature>
<dbReference type="OrthoDB" id="3565476at2759"/>
<protein>
    <submittedName>
        <fullName evidence="2">Uncharacterized protein</fullName>
    </submittedName>
</protein>
<feature type="compositionally biased region" description="Low complexity" evidence="1">
    <location>
        <begin position="358"/>
        <end position="370"/>
    </location>
</feature>
<feature type="compositionally biased region" description="Polar residues" evidence="1">
    <location>
        <begin position="229"/>
        <end position="256"/>
    </location>
</feature>
<feature type="compositionally biased region" description="Polar residues" evidence="1">
    <location>
        <begin position="340"/>
        <end position="357"/>
    </location>
</feature>
<dbReference type="AlphaFoldDB" id="A0A2J6PUJ1"/>
<sequence>MTKRFWTTFLRTIVIAIPGSRPKLRICRISPIAIRDMVGEGPSRRKRGSAEISKEDDESKSPGHKKKKSKNQRTYHGPPAYLLDAKRTDPFADPRNVIQDKDGTNRPINYGGKSHPSTQKMSASGPYADTDPFIYGIPPTESRSEREARQAASEVVASAGQDQLLSSPPSNFKTNHPNNNSLPHPRQNTPSTKNSAKLGAIKLGLKLDVKQTSISTRRRTSSQAGIPKDSNTPRQATQNSLETPQQSHISQLPPSVDSKQTAFNFSVSNQRSLTNTLAVDSGAYSPPTEKIVPGADVLNDSLAATDESELRSHHIVPSPPHHHNEKILLSPPEPARDNPNRQIGESPLQQVTTAEQASESPSPTRLSSSLHQAFSRSDSNDNIFNNATQVEFDSIESLDTTPSKNSTPKRGANRTGFAARGDLKLSRNPSQRSSNSLPDNDPPQPKDTKPVQTDNLRRASDNDIITSDNDIVTSADDIISPQGENFLPSSPKVNKTTTKFAQQNKTGTPPKADQTLHTKQDPEHQGAENKQKAALSSLFNNSLDRGSSEPSETASPNRDRRYSFRMKDNYPERGMNDQEETLDQMDVYESDEYYSNNFMTDEEYALRLQAEEYGQFFEEPSVSAVPTAPRFSNVRAESPSSAEALRAIAGREK</sequence>
<feature type="compositionally biased region" description="Basic and acidic residues" evidence="1">
    <location>
        <begin position="557"/>
        <end position="576"/>
    </location>
</feature>
<feature type="compositionally biased region" description="Polar residues" evidence="1">
    <location>
        <begin position="371"/>
        <end position="382"/>
    </location>
</feature>
<feature type="compositionally biased region" description="Polar residues" evidence="1">
    <location>
        <begin position="537"/>
        <end position="556"/>
    </location>
</feature>
<feature type="compositionally biased region" description="Polar residues" evidence="1">
    <location>
        <begin position="160"/>
        <end position="194"/>
    </location>
</feature>
<feature type="region of interest" description="Disordered" evidence="1">
    <location>
        <begin position="501"/>
        <end position="582"/>
    </location>
</feature>
<feature type="region of interest" description="Disordered" evidence="1">
    <location>
        <begin position="632"/>
        <end position="653"/>
    </location>
</feature>
<feature type="region of interest" description="Disordered" evidence="1">
    <location>
        <begin position="38"/>
        <end position="194"/>
    </location>
</feature>
<feature type="compositionally biased region" description="Basic and acidic residues" evidence="1">
    <location>
        <begin position="48"/>
        <end position="61"/>
    </location>
</feature>
<evidence type="ECO:0000313" key="2">
    <source>
        <dbReference type="EMBL" id="PMD17685.1"/>
    </source>
</evidence>
<accession>A0A2J6PUJ1</accession>
<dbReference type="EMBL" id="KZ613498">
    <property type="protein sequence ID" value="PMD17685.1"/>
    <property type="molecule type" value="Genomic_DNA"/>
</dbReference>
<organism evidence="2 3">
    <name type="scientific">Hyaloscypha hepaticicola</name>
    <dbReference type="NCBI Taxonomy" id="2082293"/>
    <lineage>
        <taxon>Eukaryota</taxon>
        <taxon>Fungi</taxon>
        <taxon>Dikarya</taxon>
        <taxon>Ascomycota</taxon>
        <taxon>Pezizomycotina</taxon>
        <taxon>Leotiomycetes</taxon>
        <taxon>Helotiales</taxon>
        <taxon>Hyaloscyphaceae</taxon>
        <taxon>Hyaloscypha</taxon>
    </lineage>
</organism>